<dbReference type="AlphaFoldDB" id="A0A6N8SGB6"/>
<proteinExistence type="predicted"/>
<comment type="caution">
    <text evidence="2">The sequence shown here is derived from an EMBL/GenBank/DDBJ whole genome shotgun (WGS) entry which is preliminary data.</text>
</comment>
<feature type="region of interest" description="Disordered" evidence="1">
    <location>
        <begin position="45"/>
        <end position="79"/>
    </location>
</feature>
<organism evidence="2 3">
    <name type="scientific">Shinella kummerowiae</name>
    <dbReference type="NCBI Taxonomy" id="417745"/>
    <lineage>
        <taxon>Bacteria</taxon>
        <taxon>Pseudomonadati</taxon>
        <taxon>Pseudomonadota</taxon>
        <taxon>Alphaproteobacteria</taxon>
        <taxon>Hyphomicrobiales</taxon>
        <taxon>Rhizobiaceae</taxon>
        <taxon>Shinella</taxon>
    </lineage>
</organism>
<feature type="compositionally biased region" description="Polar residues" evidence="1">
    <location>
        <begin position="63"/>
        <end position="78"/>
    </location>
</feature>
<sequence length="100" mass="11149">MGIFDVLSMPQMLRDQGAERTLSVRLREAAWKRIREREGKSIAVQILDGNDKRKDGRRKGPQHQKQFATETASASGMSRSAIYQELKRAEGLGCDDGAEG</sequence>
<dbReference type="RefSeq" id="WP_160859503.1">
    <property type="nucleotide sequence ID" value="NZ_WUMK01000004.1"/>
</dbReference>
<protein>
    <submittedName>
        <fullName evidence="2">Uncharacterized protein</fullName>
    </submittedName>
</protein>
<name>A0A6N8SGB6_9HYPH</name>
<evidence type="ECO:0000313" key="3">
    <source>
        <dbReference type="Proteomes" id="UP000435802"/>
    </source>
</evidence>
<dbReference type="EMBL" id="WUMK01000004">
    <property type="protein sequence ID" value="MXN45942.1"/>
    <property type="molecule type" value="Genomic_DNA"/>
</dbReference>
<reference evidence="2 3" key="1">
    <citation type="submission" date="2019-12" db="EMBL/GenBank/DDBJ databases">
        <title>Shinella kummerowiae sp. nov., a symbiotic bacterium isolated from root nodules of the herbal legume Kummerowia stipulacea.</title>
        <authorList>
            <person name="Gao J."/>
        </authorList>
    </citation>
    <scope>NUCLEOTIDE SEQUENCE [LARGE SCALE GENOMIC DNA]</scope>
    <source>
        <strain evidence="2 3">CCBAU 25048</strain>
    </source>
</reference>
<evidence type="ECO:0000256" key="1">
    <source>
        <dbReference type="SAM" id="MobiDB-lite"/>
    </source>
</evidence>
<dbReference type="Proteomes" id="UP000435802">
    <property type="component" value="Unassembled WGS sequence"/>
</dbReference>
<dbReference type="OrthoDB" id="9800596at2"/>
<accession>A0A6N8SGB6</accession>
<keyword evidence="3" id="KW-1185">Reference proteome</keyword>
<gene>
    <name evidence="2" type="ORF">GR138_12130</name>
</gene>
<evidence type="ECO:0000313" key="2">
    <source>
        <dbReference type="EMBL" id="MXN45942.1"/>
    </source>
</evidence>